<dbReference type="PANTHER" id="PTHR11929:SF194">
    <property type="entry name" value="ALPHA-(1,3)-FUCOSYLTRANSFERASE 10"/>
    <property type="match status" value="1"/>
</dbReference>
<gene>
    <name evidence="5" type="primary">wbfL</name>
</gene>
<protein>
    <submittedName>
        <fullName evidence="5">WbfL protein</fullName>
    </submittedName>
</protein>
<comment type="similarity">
    <text evidence="1">Belongs to the glycosyltransferase 10 family.</text>
</comment>
<dbReference type="Gene3D" id="3.40.50.11660">
    <property type="entry name" value="Glycosyl transferase family 10, C-terminal domain"/>
    <property type="match status" value="1"/>
</dbReference>
<evidence type="ECO:0000256" key="3">
    <source>
        <dbReference type="ARBA" id="ARBA00022679"/>
    </source>
</evidence>
<dbReference type="PANTHER" id="PTHR11929">
    <property type="entry name" value="ALPHA- 1,3 -FUCOSYLTRANSFERASE"/>
    <property type="match status" value="1"/>
</dbReference>
<dbReference type="EMBL" id="AB012957">
    <property type="protein sequence ID" value="BAA33631.1"/>
    <property type="molecule type" value="Genomic_DNA"/>
</dbReference>
<dbReference type="GO" id="GO:0008417">
    <property type="term" value="F:fucosyltransferase activity"/>
    <property type="evidence" value="ECO:0007669"/>
    <property type="project" value="InterPro"/>
</dbReference>
<evidence type="ECO:0000256" key="1">
    <source>
        <dbReference type="ARBA" id="ARBA00008919"/>
    </source>
</evidence>
<feature type="domain" description="Fucosyltransferase C-terminal" evidence="4">
    <location>
        <begin position="216"/>
        <end position="320"/>
    </location>
</feature>
<dbReference type="CAZy" id="GT10">
    <property type="family name" value="Glycosyltransferase Family 10"/>
</dbReference>
<dbReference type="Pfam" id="PF00852">
    <property type="entry name" value="Glyco_transf_10"/>
    <property type="match status" value="1"/>
</dbReference>
<dbReference type="InterPro" id="IPR055270">
    <property type="entry name" value="Glyco_tran_10_C"/>
</dbReference>
<organism evidence="5">
    <name type="scientific">Vibrio cholerae</name>
    <dbReference type="NCBI Taxonomy" id="666"/>
    <lineage>
        <taxon>Bacteria</taxon>
        <taxon>Pseudomonadati</taxon>
        <taxon>Pseudomonadota</taxon>
        <taxon>Gammaproteobacteria</taxon>
        <taxon>Vibrionales</taxon>
        <taxon>Vibrionaceae</taxon>
        <taxon>Vibrio</taxon>
    </lineage>
</organism>
<dbReference type="InterPro" id="IPR038577">
    <property type="entry name" value="GT10-like_C_sf"/>
</dbReference>
<dbReference type="InterPro" id="IPR001503">
    <property type="entry name" value="Glyco_trans_10"/>
</dbReference>
<proteinExistence type="inferred from homology"/>
<reference evidence="5" key="1">
    <citation type="journal article" date="1999" name="Gene">
        <title>The genes responsible for O-antigen synthesis of Vibrio cholerae O139 are closely related to those of Vibrio cholerae O22.</title>
        <authorList>
            <person name="Yamasaki S."/>
            <person name="Shimizu T."/>
            <person name="Hoshino K."/>
            <person name="Ho S.-T."/>
            <person name="Shimada T."/>
            <person name="Nair G.B."/>
            <person name="Takeda Y."/>
        </authorList>
    </citation>
    <scope>NUCLEOTIDE SEQUENCE</scope>
    <source>
        <strain evidence="5">O22</strain>
    </source>
</reference>
<dbReference type="SUPFAM" id="SSF53756">
    <property type="entry name" value="UDP-Glycosyltransferase/glycogen phosphorylase"/>
    <property type="match status" value="1"/>
</dbReference>
<dbReference type="AlphaFoldDB" id="O87156"/>
<evidence type="ECO:0000256" key="2">
    <source>
        <dbReference type="ARBA" id="ARBA00022676"/>
    </source>
</evidence>
<name>O87156_VIBCL</name>
<sequence>MKKACLVVSDYLTENKIFDAGLHRDNFVDRFVQLKKAFAIKGYDLSTQDINSIVDAEYVIYASNMPKILPLPEHIKKSYLILSESAFIRPDNYDANKHAYFNKVFTWSDDLVDGVKYIKLNYAHAFPNCIEKNLTNKKALCVLIAGNKKPKTTLDPALFSLDLYNEREKAIRWFEKNHIQDFDLYGVGWDKYRFTGPILIRAMNRVPMLPQLAQKILGRSYPSYKGMVEHKKPIMAQYKFSICYENAKDIPGYITEKIFDSFFAGCVPVYWGANNVTDFIPENTFIDKRNFSNYEDLYLYLKNMPDGEYLKYLENIENYLNSEQSLQFKSEGFVQTVVQTLFEDRE</sequence>
<dbReference type="GO" id="GO:0016020">
    <property type="term" value="C:membrane"/>
    <property type="evidence" value="ECO:0007669"/>
    <property type="project" value="InterPro"/>
</dbReference>
<keyword evidence="2" id="KW-0328">Glycosyltransferase</keyword>
<keyword evidence="3" id="KW-0808">Transferase</keyword>
<accession>O87156</accession>
<dbReference type="PIR" id="T44327">
    <property type="entry name" value="T44327"/>
</dbReference>
<evidence type="ECO:0000259" key="4">
    <source>
        <dbReference type="Pfam" id="PF00852"/>
    </source>
</evidence>
<evidence type="ECO:0000313" key="5">
    <source>
        <dbReference type="EMBL" id="BAA33631.1"/>
    </source>
</evidence>